<evidence type="ECO:0000313" key="3">
    <source>
        <dbReference type="EMBL" id="CAF4601476.1"/>
    </source>
</evidence>
<accession>A0A821C0N9</accession>
<proteinExistence type="predicted"/>
<gene>
    <name evidence="3" type="ORF">OVN521_LOCUS45193</name>
</gene>
<dbReference type="GO" id="GO:0008270">
    <property type="term" value="F:zinc ion binding"/>
    <property type="evidence" value="ECO:0007669"/>
    <property type="project" value="UniProtKB-KW"/>
</dbReference>
<organism evidence="3 4">
    <name type="scientific">Rotaria magnacalcarata</name>
    <dbReference type="NCBI Taxonomy" id="392030"/>
    <lineage>
        <taxon>Eukaryota</taxon>
        <taxon>Metazoa</taxon>
        <taxon>Spiralia</taxon>
        <taxon>Gnathifera</taxon>
        <taxon>Rotifera</taxon>
        <taxon>Eurotatoria</taxon>
        <taxon>Bdelloidea</taxon>
        <taxon>Philodinida</taxon>
        <taxon>Philodinidae</taxon>
        <taxon>Rotaria</taxon>
    </lineage>
</organism>
<evidence type="ECO:0000313" key="4">
    <source>
        <dbReference type="Proteomes" id="UP000663866"/>
    </source>
</evidence>
<name>A0A821C0N9_9BILA</name>
<sequence length="65" mass="7543">MNRTIDSVYDFGEMSSTARKWTKTATPQRNSVVSDSGKSMEKLMCSYCNYTTTKKYLLQRHLKSH</sequence>
<dbReference type="EMBL" id="CAJOBG010072863">
    <property type="protein sequence ID" value="CAF4601476.1"/>
    <property type="molecule type" value="Genomic_DNA"/>
</dbReference>
<protein>
    <recommendedName>
        <fullName evidence="2">C2H2-type domain-containing protein</fullName>
    </recommendedName>
</protein>
<keyword evidence="1" id="KW-0479">Metal-binding</keyword>
<feature type="domain" description="C2H2-type" evidence="2">
    <location>
        <begin position="43"/>
        <end position="65"/>
    </location>
</feature>
<keyword evidence="4" id="KW-1185">Reference proteome</keyword>
<dbReference type="AlphaFoldDB" id="A0A821C0N9"/>
<evidence type="ECO:0000259" key="2">
    <source>
        <dbReference type="PROSITE" id="PS50157"/>
    </source>
</evidence>
<reference evidence="3" key="1">
    <citation type="submission" date="2021-02" db="EMBL/GenBank/DDBJ databases">
        <authorList>
            <person name="Nowell W R."/>
        </authorList>
    </citation>
    <scope>NUCLEOTIDE SEQUENCE</scope>
</reference>
<keyword evidence="1" id="KW-0862">Zinc</keyword>
<dbReference type="Proteomes" id="UP000663866">
    <property type="component" value="Unassembled WGS sequence"/>
</dbReference>
<feature type="non-terminal residue" evidence="3">
    <location>
        <position position="1"/>
    </location>
</feature>
<dbReference type="PROSITE" id="PS50157">
    <property type="entry name" value="ZINC_FINGER_C2H2_2"/>
    <property type="match status" value="1"/>
</dbReference>
<dbReference type="SMART" id="SM00355">
    <property type="entry name" value="ZnF_C2H2"/>
    <property type="match status" value="1"/>
</dbReference>
<comment type="caution">
    <text evidence="3">The sequence shown here is derived from an EMBL/GenBank/DDBJ whole genome shotgun (WGS) entry which is preliminary data.</text>
</comment>
<evidence type="ECO:0000256" key="1">
    <source>
        <dbReference type="PROSITE-ProRule" id="PRU00042"/>
    </source>
</evidence>
<dbReference type="InterPro" id="IPR013087">
    <property type="entry name" value="Znf_C2H2_type"/>
</dbReference>
<keyword evidence="1" id="KW-0863">Zinc-finger</keyword>